<evidence type="ECO:0000256" key="4">
    <source>
        <dbReference type="ARBA" id="ARBA00022801"/>
    </source>
</evidence>
<dbReference type="SUPFAM" id="SSF53955">
    <property type="entry name" value="Lysozyme-like"/>
    <property type="match status" value="1"/>
</dbReference>
<dbReference type="InterPro" id="IPR002196">
    <property type="entry name" value="Glyco_hydro_24"/>
</dbReference>
<dbReference type="InterPro" id="IPR051018">
    <property type="entry name" value="Bacteriophage_GH24"/>
</dbReference>
<dbReference type="PANTHER" id="PTHR38107">
    <property type="match status" value="1"/>
</dbReference>
<dbReference type="EC" id="3.2.1.17" evidence="7"/>
<evidence type="ECO:0000313" key="8">
    <source>
        <dbReference type="EMBL" id="QHI96135.1"/>
    </source>
</evidence>
<keyword evidence="9" id="KW-1185">Reference proteome</keyword>
<dbReference type="GO" id="GO:0016998">
    <property type="term" value="P:cell wall macromolecule catabolic process"/>
    <property type="evidence" value="ECO:0007669"/>
    <property type="project" value="InterPro"/>
</dbReference>
<dbReference type="InterPro" id="IPR034690">
    <property type="entry name" value="Endolysin_T4_type"/>
</dbReference>
<dbReference type="GO" id="GO:0009253">
    <property type="term" value="P:peptidoglycan catabolic process"/>
    <property type="evidence" value="ECO:0007669"/>
    <property type="project" value="InterPro"/>
</dbReference>
<evidence type="ECO:0000256" key="5">
    <source>
        <dbReference type="ARBA" id="ARBA00023200"/>
    </source>
</evidence>
<dbReference type="PANTHER" id="PTHR38107:SF3">
    <property type="entry name" value="LYSOZYME RRRD-RELATED"/>
    <property type="match status" value="1"/>
</dbReference>
<evidence type="ECO:0000256" key="2">
    <source>
        <dbReference type="ARBA" id="ARBA00022529"/>
    </source>
</evidence>
<dbReference type="Pfam" id="PF00959">
    <property type="entry name" value="Phage_lysozyme"/>
    <property type="match status" value="1"/>
</dbReference>
<keyword evidence="6 7" id="KW-0326">Glycosidase</keyword>
<evidence type="ECO:0000256" key="1">
    <source>
        <dbReference type="ARBA" id="ARBA00000632"/>
    </source>
</evidence>
<dbReference type="AlphaFoldDB" id="A0A6P1NBT1"/>
<dbReference type="Gene3D" id="1.10.530.40">
    <property type="match status" value="1"/>
</dbReference>
<comment type="catalytic activity">
    <reaction evidence="1 7">
        <text>Hydrolysis of (1-&gt;4)-beta-linkages between N-acetylmuramic acid and N-acetyl-D-glucosamine residues in a peptidoglycan and between N-acetyl-D-glucosamine residues in chitodextrins.</text>
        <dbReference type="EC" id="3.2.1.17"/>
    </reaction>
</comment>
<reference evidence="8 9" key="1">
    <citation type="submission" date="2020-01" db="EMBL/GenBank/DDBJ databases">
        <title>Genome sequencing of strain KACC 21507.</title>
        <authorList>
            <person name="Heo J."/>
            <person name="Kim S.-J."/>
            <person name="Kim J.-S."/>
            <person name="Hong S.-B."/>
            <person name="Kwon S.-W."/>
        </authorList>
    </citation>
    <scope>NUCLEOTIDE SEQUENCE [LARGE SCALE GENOMIC DNA]</scope>
    <source>
        <strain evidence="8 9">KACC 21507</strain>
    </source>
</reference>
<dbReference type="InterPro" id="IPR023347">
    <property type="entry name" value="Lysozyme_dom_sf"/>
</dbReference>
<dbReference type="Proteomes" id="UP000463975">
    <property type="component" value="Chromosome"/>
</dbReference>
<dbReference type="HAMAP" id="MF_04110">
    <property type="entry name" value="ENDOLYSIN_T4"/>
    <property type="match status" value="1"/>
</dbReference>
<dbReference type="InterPro" id="IPR023346">
    <property type="entry name" value="Lysozyme-like_dom_sf"/>
</dbReference>
<keyword evidence="5" id="KW-1035">Host cytoplasm</keyword>
<dbReference type="RefSeq" id="WP_160619208.1">
    <property type="nucleotide sequence ID" value="NZ_CP047652.1"/>
</dbReference>
<sequence length="151" mass="16688">MKKAITLATELIKQFEGCSLIPYLCPAGFWTIGYGSTVSANGKPVTDLTKPITWSEANSLLLSTIQDVQKQLARVVTIFVTPQQEAALISLIYNIGIGNFRRSTLLKLLNTGQMKQAAEQFLRWNKSQGQTLSGLTQRRKAERAVFLGETP</sequence>
<comment type="similarity">
    <text evidence="7">Belongs to the glycosyl hydrolase 24 family.</text>
</comment>
<dbReference type="GO" id="GO:0031640">
    <property type="term" value="P:killing of cells of another organism"/>
    <property type="evidence" value="ECO:0007669"/>
    <property type="project" value="UniProtKB-KW"/>
</dbReference>
<protein>
    <recommendedName>
        <fullName evidence="7">Lysozyme</fullName>
        <ecNumber evidence="7">3.2.1.17</ecNumber>
    </recommendedName>
</protein>
<dbReference type="KEGG" id="bomb:GT348_07720"/>
<name>A0A6P1NBT1_9PROT</name>
<keyword evidence="2 7" id="KW-0929">Antimicrobial</keyword>
<proteinExistence type="inferred from homology"/>
<accession>A0A6P1NBT1</accession>
<keyword evidence="3 7" id="KW-0081">Bacteriolytic enzyme</keyword>
<dbReference type="GO" id="GO:0042742">
    <property type="term" value="P:defense response to bacterium"/>
    <property type="evidence" value="ECO:0007669"/>
    <property type="project" value="UniProtKB-KW"/>
</dbReference>
<dbReference type="EMBL" id="CP047652">
    <property type="protein sequence ID" value="QHI96135.1"/>
    <property type="molecule type" value="Genomic_DNA"/>
</dbReference>
<evidence type="ECO:0000256" key="3">
    <source>
        <dbReference type="ARBA" id="ARBA00022638"/>
    </source>
</evidence>
<evidence type="ECO:0000313" key="9">
    <source>
        <dbReference type="Proteomes" id="UP000463975"/>
    </source>
</evidence>
<evidence type="ECO:0000256" key="6">
    <source>
        <dbReference type="ARBA" id="ARBA00023295"/>
    </source>
</evidence>
<dbReference type="InterPro" id="IPR033907">
    <property type="entry name" value="Endolysin_autolysin"/>
</dbReference>
<evidence type="ECO:0000256" key="7">
    <source>
        <dbReference type="RuleBase" id="RU003788"/>
    </source>
</evidence>
<dbReference type="CDD" id="cd00737">
    <property type="entry name" value="lyz_endolysin_autolysin"/>
    <property type="match status" value="1"/>
</dbReference>
<gene>
    <name evidence="8" type="ORF">GT348_07720</name>
</gene>
<dbReference type="GO" id="GO:0003796">
    <property type="term" value="F:lysozyme activity"/>
    <property type="evidence" value="ECO:0007669"/>
    <property type="project" value="UniProtKB-EC"/>
</dbReference>
<keyword evidence="4 7" id="KW-0378">Hydrolase</keyword>
<organism evidence="8 9">
    <name type="scientific">Aristophania vespae</name>
    <dbReference type="NCBI Taxonomy" id="2697033"/>
    <lineage>
        <taxon>Bacteria</taxon>
        <taxon>Pseudomonadati</taxon>
        <taxon>Pseudomonadota</taxon>
        <taxon>Alphaproteobacteria</taxon>
        <taxon>Acetobacterales</taxon>
        <taxon>Acetobacteraceae</taxon>
        <taxon>Aristophania</taxon>
    </lineage>
</organism>